<name>A0A1M5WRW8_9FIRM</name>
<evidence type="ECO:0000313" key="3">
    <source>
        <dbReference type="Proteomes" id="UP000183967"/>
    </source>
</evidence>
<protein>
    <recommendedName>
        <fullName evidence="4">DUF5412 domain-containing protein</fullName>
    </recommendedName>
</protein>
<keyword evidence="1" id="KW-1133">Transmembrane helix</keyword>
<dbReference type="RefSeq" id="WP_073198165.1">
    <property type="nucleotide sequence ID" value="NZ_FQXO01000140.1"/>
</dbReference>
<proteinExistence type="predicted"/>
<keyword evidence="1" id="KW-0812">Transmembrane</keyword>
<evidence type="ECO:0008006" key="4">
    <source>
        <dbReference type="Google" id="ProtNLM"/>
    </source>
</evidence>
<dbReference type="Pfam" id="PF17428">
    <property type="entry name" value="DUF5412"/>
    <property type="match status" value="1"/>
</dbReference>
<evidence type="ECO:0000256" key="1">
    <source>
        <dbReference type="SAM" id="Phobius"/>
    </source>
</evidence>
<gene>
    <name evidence="2" type="ORF">SAMN02745135_02610</name>
</gene>
<organism evidence="2 3">
    <name type="scientific">Caloranaerobacter azorensis DSM 13643</name>
    <dbReference type="NCBI Taxonomy" id="1121264"/>
    <lineage>
        <taxon>Bacteria</taxon>
        <taxon>Bacillati</taxon>
        <taxon>Bacillota</taxon>
        <taxon>Tissierellia</taxon>
        <taxon>Tissierellales</taxon>
        <taxon>Thermohalobacteraceae</taxon>
        <taxon>Caloranaerobacter</taxon>
    </lineage>
</organism>
<dbReference type="EMBL" id="FQXO01000140">
    <property type="protein sequence ID" value="SHH90317.1"/>
    <property type="molecule type" value="Genomic_DNA"/>
</dbReference>
<dbReference type="Proteomes" id="UP000183967">
    <property type="component" value="Unassembled WGS sequence"/>
</dbReference>
<sequence length="122" mass="14134">MKKIFLKRAIFIIFILVALLSYGVYWAFFDMSRLPKGEFLTESTSGDGNYTIKVYLCNGGATTSFAIRGELNFNKKSKKPKNIYWGYREDSVKIEWVDNDTVIINGHELDLPNETFDFRRGE</sequence>
<dbReference type="AlphaFoldDB" id="A0A1M5WRW8"/>
<evidence type="ECO:0000313" key="2">
    <source>
        <dbReference type="EMBL" id="SHH90317.1"/>
    </source>
</evidence>
<dbReference type="OrthoDB" id="2357451at2"/>
<keyword evidence="3" id="KW-1185">Reference proteome</keyword>
<keyword evidence="1" id="KW-0472">Membrane</keyword>
<reference evidence="3" key="1">
    <citation type="submission" date="2016-11" db="EMBL/GenBank/DDBJ databases">
        <authorList>
            <person name="Varghese N."/>
            <person name="Submissions S."/>
        </authorList>
    </citation>
    <scope>NUCLEOTIDE SEQUENCE [LARGE SCALE GENOMIC DNA]</scope>
    <source>
        <strain evidence="3">DSM 13643</strain>
    </source>
</reference>
<accession>A0A1M5WRW8</accession>
<feature type="transmembrane region" description="Helical" evidence="1">
    <location>
        <begin position="9"/>
        <end position="28"/>
    </location>
</feature>
<dbReference type="InterPro" id="IPR035406">
    <property type="entry name" value="DUF5412"/>
</dbReference>